<dbReference type="NCBIfam" id="TIGR01444">
    <property type="entry name" value="fkbM_fam"/>
    <property type="match status" value="1"/>
</dbReference>
<evidence type="ECO:0000259" key="1">
    <source>
        <dbReference type="Pfam" id="PF05050"/>
    </source>
</evidence>
<proteinExistence type="predicted"/>
<dbReference type="Gene3D" id="3.40.50.150">
    <property type="entry name" value="Vaccinia Virus protein VP39"/>
    <property type="match status" value="1"/>
</dbReference>
<evidence type="ECO:0000313" key="2">
    <source>
        <dbReference type="EMBL" id="GAG68899.1"/>
    </source>
</evidence>
<organism evidence="2">
    <name type="scientific">marine sediment metagenome</name>
    <dbReference type="NCBI Taxonomy" id="412755"/>
    <lineage>
        <taxon>unclassified sequences</taxon>
        <taxon>metagenomes</taxon>
        <taxon>ecological metagenomes</taxon>
    </lineage>
</organism>
<gene>
    <name evidence="2" type="ORF">S01H4_15369</name>
</gene>
<dbReference type="InterPro" id="IPR006342">
    <property type="entry name" value="FkbM_mtfrase"/>
</dbReference>
<name>X0ZHS6_9ZZZZ</name>
<reference evidence="2" key="1">
    <citation type="journal article" date="2014" name="Front. Microbiol.">
        <title>High frequency of phylogenetically diverse reductive dehalogenase-homologous genes in deep subseafloor sedimentary metagenomes.</title>
        <authorList>
            <person name="Kawai M."/>
            <person name="Futagami T."/>
            <person name="Toyoda A."/>
            <person name="Takaki Y."/>
            <person name="Nishi S."/>
            <person name="Hori S."/>
            <person name="Arai W."/>
            <person name="Tsubouchi T."/>
            <person name="Morono Y."/>
            <person name="Uchiyama I."/>
            <person name="Ito T."/>
            <person name="Fujiyama A."/>
            <person name="Inagaki F."/>
            <person name="Takami H."/>
        </authorList>
    </citation>
    <scope>NUCLEOTIDE SEQUENCE</scope>
    <source>
        <strain evidence="2">Expedition CK06-06</strain>
    </source>
</reference>
<accession>X0ZHS6</accession>
<protein>
    <recommendedName>
        <fullName evidence="1">Methyltransferase FkbM domain-containing protein</fullName>
    </recommendedName>
</protein>
<comment type="caution">
    <text evidence="2">The sequence shown here is derived from an EMBL/GenBank/DDBJ whole genome shotgun (WGS) entry which is preliminary data.</text>
</comment>
<feature type="non-terminal residue" evidence="2">
    <location>
        <position position="180"/>
    </location>
</feature>
<dbReference type="AlphaFoldDB" id="X0ZHS6"/>
<dbReference type="EMBL" id="BART01006736">
    <property type="protein sequence ID" value="GAG68899.1"/>
    <property type="molecule type" value="Genomic_DNA"/>
</dbReference>
<feature type="domain" description="Methyltransferase FkbM" evidence="1">
    <location>
        <begin position="32"/>
        <end position="144"/>
    </location>
</feature>
<dbReference type="Pfam" id="PF05050">
    <property type="entry name" value="Methyltransf_21"/>
    <property type="match status" value="1"/>
</dbReference>
<sequence length="180" mass="20891">MNQAEKKKWKEAGGLKLYYTHEGIGIDSIVFDIGSYYGSWAKTIADKYGAHIYGFEPVQEFYRRARRGLKNYSKITMLPFGLGSHTRKETMFVSRDSSSLFFKKGKQETVRIISIEDFMSQFKIAFVDLACINIQGGEYELLNFMCSTGLVLKFNRILLQFHEYENIGSFAEREEIRKKL</sequence>
<dbReference type="SUPFAM" id="SSF53335">
    <property type="entry name" value="S-adenosyl-L-methionine-dependent methyltransferases"/>
    <property type="match status" value="1"/>
</dbReference>
<dbReference type="InterPro" id="IPR029063">
    <property type="entry name" value="SAM-dependent_MTases_sf"/>
</dbReference>